<gene>
    <name evidence="6" type="ORF">LCGC14_2376680</name>
</gene>
<dbReference type="PANTHER" id="PTHR43311">
    <property type="entry name" value="GLUTAMATE--TRNA LIGASE"/>
    <property type="match status" value="1"/>
</dbReference>
<evidence type="ECO:0000256" key="2">
    <source>
        <dbReference type="ARBA" id="ARBA00022741"/>
    </source>
</evidence>
<evidence type="ECO:0000259" key="5">
    <source>
        <dbReference type="Pfam" id="PF00749"/>
    </source>
</evidence>
<dbReference type="InterPro" id="IPR020058">
    <property type="entry name" value="Glu/Gln-tRNA-synth_Ib_cat-dom"/>
</dbReference>
<evidence type="ECO:0000256" key="1">
    <source>
        <dbReference type="ARBA" id="ARBA00022598"/>
    </source>
</evidence>
<comment type="caution">
    <text evidence="6">The sequence shown here is derived from an EMBL/GenBank/DDBJ whole genome shotgun (WGS) entry which is preliminary data.</text>
</comment>
<keyword evidence="2" id="KW-0547">Nucleotide-binding</keyword>
<dbReference type="InterPro" id="IPR049940">
    <property type="entry name" value="GluQ/Sye"/>
</dbReference>
<evidence type="ECO:0000313" key="6">
    <source>
        <dbReference type="EMBL" id="KKL28280.1"/>
    </source>
</evidence>
<keyword evidence="1" id="KW-0436">Ligase</keyword>
<keyword evidence="4" id="KW-0030">Aminoacyl-tRNA synthetase</keyword>
<name>A0A0F9C266_9ZZZZ</name>
<keyword evidence="3" id="KW-0067">ATP-binding</keyword>
<dbReference type="GO" id="GO:0005829">
    <property type="term" value="C:cytosol"/>
    <property type="evidence" value="ECO:0007669"/>
    <property type="project" value="TreeGrafter"/>
</dbReference>
<dbReference type="EMBL" id="LAZR01035154">
    <property type="protein sequence ID" value="KKL28280.1"/>
    <property type="molecule type" value="Genomic_DNA"/>
</dbReference>
<dbReference type="GO" id="GO:0005524">
    <property type="term" value="F:ATP binding"/>
    <property type="evidence" value="ECO:0007669"/>
    <property type="project" value="UniProtKB-KW"/>
</dbReference>
<evidence type="ECO:0000256" key="3">
    <source>
        <dbReference type="ARBA" id="ARBA00022840"/>
    </source>
</evidence>
<feature type="domain" description="Glutamyl/glutaminyl-tRNA synthetase class Ib catalytic" evidence="5">
    <location>
        <begin position="38"/>
        <end position="209"/>
    </location>
</feature>
<dbReference type="PANTHER" id="PTHR43311:SF2">
    <property type="entry name" value="GLUTAMATE--TRNA LIGASE, MITOCHONDRIAL-RELATED"/>
    <property type="match status" value="1"/>
</dbReference>
<dbReference type="InterPro" id="IPR014729">
    <property type="entry name" value="Rossmann-like_a/b/a_fold"/>
</dbReference>
<protein>
    <recommendedName>
        <fullName evidence="5">Glutamyl/glutaminyl-tRNA synthetase class Ib catalytic domain-containing protein</fullName>
    </recommendedName>
</protein>
<dbReference type="Pfam" id="PF00749">
    <property type="entry name" value="tRNA-synt_1c"/>
    <property type="match status" value="1"/>
</dbReference>
<dbReference type="AlphaFoldDB" id="A0A0F9C266"/>
<dbReference type="GO" id="GO:0004818">
    <property type="term" value="F:glutamate-tRNA ligase activity"/>
    <property type="evidence" value="ECO:0007669"/>
    <property type="project" value="TreeGrafter"/>
</dbReference>
<evidence type="ECO:0000256" key="4">
    <source>
        <dbReference type="ARBA" id="ARBA00023146"/>
    </source>
</evidence>
<sequence>QSDRIEIFKNYTEVLFRDKAAIRLDNGAIALHNPELPETWHDEIAGDIPITATNHEQIDKRLILLRGDVSNNTPTYQLASVVDDWDYDINYIIRGTDHISNTPKQIAIWNALNRCFPDRAKKLPKFAHVGLLFKNGKKLSKRDSSFSLSHYSDYHPEAILNFLLRLGWGPHEDNKANSLISKEKAIEMFLTHGQMKNSQANIDEQKLAWFNKKYTRR</sequence>
<organism evidence="6">
    <name type="scientific">marine sediment metagenome</name>
    <dbReference type="NCBI Taxonomy" id="412755"/>
    <lineage>
        <taxon>unclassified sequences</taxon>
        <taxon>metagenomes</taxon>
        <taxon>ecological metagenomes</taxon>
    </lineage>
</organism>
<dbReference type="SUPFAM" id="SSF52374">
    <property type="entry name" value="Nucleotidylyl transferase"/>
    <property type="match status" value="1"/>
</dbReference>
<reference evidence="6" key="1">
    <citation type="journal article" date="2015" name="Nature">
        <title>Complex archaea that bridge the gap between prokaryotes and eukaryotes.</title>
        <authorList>
            <person name="Spang A."/>
            <person name="Saw J.H."/>
            <person name="Jorgensen S.L."/>
            <person name="Zaremba-Niedzwiedzka K."/>
            <person name="Martijn J."/>
            <person name="Lind A.E."/>
            <person name="van Eijk R."/>
            <person name="Schleper C."/>
            <person name="Guy L."/>
            <person name="Ettema T.J."/>
        </authorList>
    </citation>
    <scope>NUCLEOTIDE SEQUENCE</scope>
</reference>
<proteinExistence type="predicted"/>
<accession>A0A0F9C266</accession>
<dbReference type="GO" id="GO:0006424">
    <property type="term" value="P:glutamyl-tRNA aminoacylation"/>
    <property type="evidence" value="ECO:0007669"/>
    <property type="project" value="TreeGrafter"/>
</dbReference>
<feature type="non-terminal residue" evidence="6">
    <location>
        <position position="1"/>
    </location>
</feature>
<dbReference type="Gene3D" id="3.40.50.620">
    <property type="entry name" value="HUPs"/>
    <property type="match status" value="1"/>
</dbReference>